<protein>
    <submittedName>
        <fullName evidence="1">Uncharacterized protein</fullName>
    </submittedName>
</protein>
<evidence type="ECO:0000313" key="2">
    <source>
        <dbReference type="Proteomes" id="UP001597441"/>
    </source>
</evidence>
<evidence type="ECO:0000313" key="1">
    <source>
        <dbReference type="EMBL" id="MFD2533471.1"/>
    </source>
</evidence>
<accession>A0ABW5JMW6</accession>
<comment type="caution">
    <text evidence="1">The sequence shown here is derived from an EMBL/GenBank/DDBJ whole genome shotgun (WGS) entry which is preliminary data.</text>
</comment>
<dbReference type="Proteomes" id="UP001597441">
    <property type="component" value="Unassembled WGS sequence"/>
</dbReference>
<reference evidence="2" key="1">
    <citation type="journal article" date="2019" name="Int. J. Syst. Evol. Microbiol.">
        <title>The Global Catalogue of Microorganisms (GCM) 10K type strain sequencing project: providing services to taxonomists for standard genome sequencing and annotation.</title>
        <authorList>
            <consortium name="The Broad Institute Genomics Platform"/>
            <consortium name="The Broad Institute Genome Sequencing Center for Infectious Disease"/>
            <person name="Wu L."/>
            <person name="Ma J."/>
        </authorList>
    </citation>
    <scope>NUCLEOTIDE SEQUENCE [LARGE SCALE GENOMIC DNA]</scope>
    <source>
        <strain evidence="2">KCTC 42903</strain>
    </source>
</reference>
<name>A0ABW5JMW6_9FLAO</name>
<dbReference type="EMBL" id="JBHULK010000001">
    <property type="protein sequence ID" value="MFD2533471.1"/>
    <property type="molecule type" value="Genomic_DNA"/>
</dbReference>
<sequence>MVYIFIFLCCLFSTESFGQSLFGKLIVEGWDESTTLKSDKPLALFKNFRDGKHKILFRFKNNSGNEDLVLFQIKTIITHNGKAIGSSSRNDWPWLPGDMYVPVEAFDFIPLLQKQPLKTKANSLQEIMKYNWK</sequence>
<dbReference type="RefSeq" id="WP_388012143.1">
    <property type="nucleotide sequence ID" value="NZ_JBHUDT010000001.1"/>
</dbReference>
<organism evidence="1 2">
    <name type="scientific">Gelatiniphilus marinus</name>
    <dbReference type="NCBI Taxonomy" id="1759464"/>
    <lineage>
        <taxon>Bacteria</taxon>
        <taxon>Pseudomonadati</taxon>
        <taxon>Bacteroidota</taxon>
        <taxon>Flavobacteriia</taxon>
        <taxon>Flavobacteriales</taxon>
        <taxon>Flavobacteriaceae</taxon>
        <taxon>Gelatiniphilus</taxon>
    </lineage>
</organism>
<proteinExistence type="predicted"/>
<keyword evidence="2" id="KW-1185">Reference proteome</keyword>
<gene>
    <name evidence="1" type="ORF">ACFSQS_00025</name>
</gene>